<name>A0A8H7HN00_9AGAM</name>
<accession>A0A8H7HN00</accession>
<proteinExistence type="predicted"/>
<evidence type="ECO:0000256" key="1">
    <source>
        <dbReference type="SAM" id="MobiDB-lite"/>
    </source>
</evidence>
<organism evidence="2 3">
    <name type="scientific">Rhizoctonia solani</name>
    <dbReference type="NCBI Taxonomy" id="456999"/>
    <lineage>
        <taxon>Eukaryota</taxon>
        <taxon>Fungi</taxon>
        <taxon>Dikarya</taxon>
        <taxon>Basidiomycota</taxon>
        <taxon>Agaricomycotina</taxon>
        <taxon>Agaricomycetes</taxon>
        <taxon>Cantharellales</taxon>
        <taxon>Ceratobasidiaceae</taxon>
        <taxon>Rhizoctonia</taxon>
    </lineage>
</organism>
<comment type="caution">
    <text evidence="2">The sequence shown here is derived from an EMBL/GenBank/DDBJ whole genome shotgun (WGS) entry which is preliminary data.</text>
</comment>
<dbReference type="EMBL" id="JACYCD010000085">
    <property type="protein sequence ID" value="KAF8703040.1"/>
    <property type="molecule type" value="Genomic_DNA"/>
</dbReference>
<dbReference type="AlphaFoldDB" id="A0A8H7HN00"/>
<evidence type="ECO:0000313" key="3">
    <source>
        <dbReference type="Proteomes" id="UP000602905"/>
    </source>
</evidence>
<feature type="region of interest" description="Disordered" evidence="1">
    <location>
        <begin position="62"/>
        <end position="84"/>
    </location>
</feature>
<sequence>MVITGYSQMSHVPQEKVGPSVFSFVRLPRRMGGDPPRSHCRRVPGQRTLAALPLRGVSRLTSLGLPGANAGSRPGAPEPPSGAHVRRIAQTNLAPGDRIYIARSHDCQSTGA</sequence>
<feature type="non-terminal residue" evidence="2">
    <location>
        <position position="1"/>
    </location>
</feature>
<gene>
    <name evidence="2" type="ORF">RHS03_06307</name>
</gene>
<protein>
    <submittedName>
        <fullName evidence="2">Uncharacterized protein</fullName>
    </submittedName>
</protein>
<reference evidence="2" key="1">
    <citation type="submission" date="2020-09" db="EMBL/GenBank/DDBJ databases">
        <title>Comparative genome analyses of four rice-infecting Rhizoctonia solani isolates reveal extensive enrichment of homogalacturonan modification genes.</title>
        <authorList>
            <person name="Lee D.-Y."/>
            <person name="Jeon J."/>
            <person name="Kim K.-T."/>
            <person name="Cheong K."/>
            <person name="Song H."/>
            <person name="Choi G."/>
            <person name="Ko J."/>
            <person name="Opiyo S.O."/>
            <person name="Zuo S."/>
            <person name="Madhav S."/>
            <person name="Lee Y.-H."/>
            <person name="Wang G.-L."/>
        </authorList>
    </citation>
    <scope>NUCLEOTIDE SEQUENCE</scope>
    <source>
        <strain evidence="2">AG1-IA WGL</strain>
    </source>
</reference>
<dbReference type="Proteomes" id="UP000602905">
    <property type="component" value="Unassembled WGS sequence"/>
</dbReference>
<evidence type="ECO:0000313" key="2">
    <source>
        <dbReference type="EMBL" id="KAF8703040.1"/>
    </source>
</evidence>